<dbReference type="PANTHER" id="PTHR47163">
    <property type="entry name" value="DDE_TNP_IS1595 DOMAIN-CONTAINING PROTEIN"/>
    <property type="match status" value="1"/>
</dbReference>
<gene>
    <name evidence="2" type="ORF">XE03_1954</name>
</gene>
<organism evidence="2 3">
    <name type="scientific">candidate division TA06 bacterium 34_109</name>
    <dbReference type="NCBI Taxonomy" id="1635277"/>
    <lineage>
        <taxon>Bacteria</taxon>
        <taxon>Bacteria division TA06</taxon>
    </lineage>
</organism>
<proteinExistence type="predicted"/>
<evidence type="ECO:0000259" key="1">
    <source>
        <dbReference type="SMART" id="SM01126"/>
    </source>
</evidence>
<comment type="caution">
    <text evidence="2">The sequence shown here is derived from an EMBL/GenBank/DDBJ whole genome shotgun (WGS) entry which is preliminary data.</text>
</comment>
<feature type="domain" description="ISXO2-like transposase" evidence="1">
    <location>
        <begin position="32"/>
        <end position="169"/>
    </location>
</feature>
<evidence type="ECO:0000313" key="2">
    <source>
        <dbReference type="EMBL" id="KUK85668.1"/>
    </source>
</evidence>
<evidence type="ECO:0000313" key="3">
    <source>
        <dbReference type="Proteomes" id="UP000053467"/>
    </source>
</evidence>
<accession>A0A101HYX9</accession>
<dbReference type="InterPro" id="IPR024445">
    <property type="entry name" value="Tnp_ISXO2-like"/>
</dbReference>
<dbReference type="SMART" id="SM01126">
    <property type="entry name" value="DDE_Tnp_IS1595"/>
    <property type="match status" value="1"/>
</dbReference>
<name>A0A101HYX9_UNCT6</name>
<dbReference type="NCBIfam" id="NF033547">
    <property type="entry name" value="transpos_IS1595"/>
    <property type="match status" value="1"/>
</dbReference>
<reference evidence="3" key="1">
    <citation type="journal article" date="2015" name="MBio">
        <title>Genome-Resolved Metagenomic Analysis Reveals Roles for Candidate Phyla and Other Microbial Community Members in Biogeochemical Transformations in Oil Reservoirs.</title>
        <authorList>
            <person name="Hu P."/>
            <person name="Tom L."/>
            <person name="Singh A."/>
            <person name="Thomas B.C."/>
            <person name="Baker B.J."/>
            <person name="Piceno Y.M."/>
            <person name="Andersen G.L."/>
            <person name="Banfield J.F."/>
        </authorList>
    </citation>
    <scope>NUCLEOTIDE SEQUENCE [LARGE SCALE GENOMIC DNA]</scope>
</reference>
<dbReference type="Proteomes" id="UP000053467">
    <property type="component" value="Unassembled WGS sequence"/>
</dbReference>
<sequence>MKTCPRCGSKILRWFRTLREVIYQDSIKDLQPLSGEIEMDETMFGGKRPGKRGWGASGKNIVFGIYQRNGKVLTFPISSRAKETMQPYIKRYTKAGSLYYTDDWFTYAFLPIRGNHVVILKEKGVPKGRNHINGMEGFWSFAKHWLYQYRGIPKAYFPLYLKEVEWRFNHRNENLVILLRRLLNQQISIVKEQI</sequence>
<dbReference type="EMBL" id="LGGX01000050">
    <property type="protein sequence ID" value="KUK85668.1"/>
    <property type="molecule type" value="Genomic_DNA"/>
</dbReference>
<dbReference type="AlphaFoldDB" id="A0A101HYX9"/>
<dbReference type="InterPro" id="IPR053164">
    <property type="entry name" value="IS1016-like_transposase"/>
</dbReference>
<dbReference type="PANTHER" id="PTHR47163:SF2">
    <property type="entry name" value="SI:DKEY-17M8.2"/>
    <property type="match status" value="1"/>
</dbReference>
<dbReference type="Pfam" id="PF12762">
    <property type="entry name" value="DDE_Tnp_IS1595"/>
    <property type="match status" value="1"/>
</dbReference>
<protein>
    <submittedName>
        <fullName evidence="2">Putative transposase</fullName>
    </submittedName>
</protein>